<evidence type="ECO:0000313" key="3">
    <source>
        <dbReference type="EMBL" id="MBE9115766.1"/>
    </source>
</evidence>
<dbReference type="GO" id="GO:0016491">
    <property type="term" value="F:oxidoreductase activity"/>
    <property type="evidence" value="ECO:0007669"/>
    <property type="project" value="TreeGrafter"/>
</dbReference>
<dbReference type="InterPro" id="IPR004155">
    <property type="entry name" value="PBS_lyase_HEAT"/>
</dbReference>
<proteinExistence type="predicted"/>
<dbReference type="SUPFAM" id="SSF48431">
    <property type="entry name" value="Lipovitellin-phosvitin complex, superhelical domain"/>
    <property type="match status" value="1"/>
</dbReference>
<protein>
    <submittedName>
        <fullName evidence="3">HEAT repeat domain-containing protein</fullName>
    </submittedName>
</protein>
<dbReference type="PANTHER" id="PTHR12697:SF5">
    <property type="entry name" value="DEOXYHYPUSINE HYDROXYLASE"/>
    <property type="match status" value="1"/>
</dbReference>
<dbReference type="InterPro" id="IPR011030">
    <property type="entry name" value="Lipovitellin_superhlx_dom"/>
</dbReference>
<dbReference type="Gene3D" id="1.25.10.10">
    <property type="entry name" value="Leucine-rich Repeat Variant"/>
    <property type="match status" value="2"/>
</dbReference>
<gene>
    <name evidence="3" type="ORF">IQ249_07665</name>
</gene>
<dbReference type="SUPFAM" id="SSF48371">
    <property type="entry name" value="ARM repeat"/>
    <property type="match status" value="1"/>
</dbReference>
<dbReference type="SMART" id="SM00567">
    <property type="entry name" value="EZ_HEAT"/>
    <property type="match status" value="6"/>
</dbReference>
<comment type="caution">
    <text evidence="3">The sequence shown here is derived from an EMBL/GenBank/DDBJ whole genome shotgun (WGS) entry which is preliminary data.</text>
</comment>
<accession>A0A8J7DX60</accession>
<evidence type="ECO:0000313" key="4">
    <source>
        <dbReference type="Proteomes" id="UP000654482"/>
    </source>
</evidence>
<dbReference type="Pfam" id="PF13646">
    <property type="entry name" value="HEAT_2"/>
    <property type="match status" value="1"/>
</dbReference>
<dbReference type="RefSeq" id="WP_194028860.1">
    <property type="nucleotide sequence ID" value="NZ_JADEWZ010000009.1"/>
</dbReference>
<keyword evidence="2" id="KW-0605">Phycobilisome</keyword>
<dbReference type="InterPro" id="IPR011989">
    <property type="entry name" value="ARM-like"/>
</dbReference>
<evidence type="ECO:0000256" key="2">
    <source>
        <dbReference type="ARBA" id="ARBA00022738"/>
    </source>
</evidence>
<dbReference type="EMBL" id="JADEWZ010000009">
    <property type="protein sequence ID" value="MBE9115766.1"/>
    <property type="molecule type" value="Genomic_DNA"/>
</dbReference>
<evidence type="ECO:0000256" key="1">
    <source>
        <dbReference type="ARBA" id="ARBA00022549"/>
    </source>
</evidence>
<dbReference type="AlphaFoldDB" id="A0A8J7DX60"/>
<reference evidence="3" key="1">
    <citation type="submission" date="2020-10" db="EMBL/GenBank/DDBJ databases">
        <authorList>
            <person name="Castelo-Branco R."/>
            <person name="Eusebio N."/>
            <person name="Adriana R."/>
            <person name="Vieira A."/>
            <person name="Brugerolle De Fraissinette N."/>
            <person name="Rezende De Castro R."/>
            <person name="Schneider M.P."/>
            <person name="Vasconcelos V."/>
            <person name="Leao P.N."/>
        </authorList>
    </citation>
    <scope>NUCLEOTIDE SEQUENCE</scope>
    <source>
        <strain evidence="3">LEGE 07157</strain>
    </source>
</reference>
<sequence>MKHPHCIEFKRNPLLDEAIDAIKEEDFSLVNQYLQQLLLREAESSQAEEETDVRELLQIALTVLEKGDFQERWDLAKLLPKLGDRAIAPLIKIVEDEDADIEQKWFAVRILGQFDRAEVILCLAKLLETTKDSELAAIASTALANLGTPAITALVPLLNTPETRLSAAYALGQIRRREVIDPLLTLVGDADAKVRAIAVETLGSFRDARIDTALIAALADLSPLVRKEAVICLGFRVDKAEELALLDRLKPLLYDFNLEVCQQTAIALSKLKTPDAERTLLEVLQSPPTPIPLQLTLIQALAWMETPSSVQALLQSLPLLLPESALELIRVLGRLEPSALKENAAQGLLNWFAAGGETVERREIKQALAHTWGQLKSATTRDALQQLAQDSETSVRLHAIAALKYFER</sequence>
<organism evidence="3 4">
    <name type="scientific">Lusitaniella coriacea LEGE 07157</name>
    <dbReference type="NCBI Taxonomy" id="945747"/>
    <lineage>
        <taxon>Bacteria</taxon>
        <taxon>Bacillati</taxon>
        <taxon>Cyanobacteriota</taxon>
        <taxon>Cyanophyceae</taxon>
        <taxon>Spirulinales</taxon>
        <taxon>Lusitaniellaceae</taxon>
        <taxon>Lusitaniella</taxon>
    </lineage>
</organism>
<keyword evidence="1" id="KW-0042">Antenna complex</keyword>
<dbReference type="Proteomes" id="UP000654482">
    <property type="component" value="Unassembled WGS sequence"/>
</dbReference>
<dbReference type="InterPro" id="IPR016024">
    <property type="entry name" value="ARM-type_fold"/>
</dbReference>
<name>A0A8J7DX60_9CYAN</name>
<dbReference type="GO" id="GO:0030089">
    <property type="term" value="C:phycobilisome"/>
    <property type="evidence" value="ECO:0007669"/>
    <property type="project" value="UniProtKB-KW"/>
</dbReference>
<dbReference type="PANTHER" id="PTHR12697">
    <property type="entry name" value="PBS LYASE HEAT-LIKE PROTEIN"/>
    <property type="match status" value="1"/>
</dbReference>
<keyword evidence="4" id="KW-1185">Reference proteome</keyword>